<reference evidence="8" key="2">
    <citation type="journal article" date="2020" name="Nat. Commun.">
        <title>Large-scale genome sequencing of mycorrhizal fungi provides insights into the early evolution of symbiotic traits.</title>
        <authorList>
            <person name="Miyauchi S."/>
            <person name="Kiss E."/>
            <person name="Kuo A."/>
            <person name="Drula E."/>
            <person name="Kohler A."/>
            <person name="Sanchez-Garcia M."/>
            <person name="Morin E."/>
            <person name="Andreopoulos B."/>
            <person name="Barry K.W."/>
            <person name="Bonito G."/>
            <person name="Buee M."/>
            <person name="Carver A."/>
            <person name="Chen C."/>
            <person name="Cichocki N."/>
            <person name="Clum A."/>
            <person name="Culley D."/>
            <person name="Crous P.W."/>
            <person name="Fauchery L."/>
            <person name="Girlanda M."/>
            <person name="Hayes R.D."/>
            <person name="Keri Z."/>
            <person name="LaButti K."/>
            <person name="Lipzen A."/>
            <person name="Lombard V."/>
            <person name="Magnuson J."/>
            <person name="Maillard F."/>
            <person name="Murat C."/>
            <person name="Nolan M."/>
            <person name="Ohm R.A."/>
            <person name="Pangilinan J."/>
            <person name="Pereira M.F."/>
            <person name="Perotto S."/>
            <person name="Peter M."/>
            <person name="Pfister S."/>
            <person name="Riley R."/>
            <person name="Sitrit Y."/>
            <person name="Stielow J.B."/>
            <person name="Szollosi G."/>
            <person name="Zifcakova L."/>
            <person name="Stursova M."/>
            <person name="Spatafora J.W."/>
            <person name="Tedersoo L."/>
            <person name="Vaario L.M."/>
            <person name="Yamada A."/>
            <person name="Yan M."/>
            <person name="Wang P."/>
            <person name="Xu J."/>
            <person name="Bruns T."/>
            <person name="Baldrian P."/>
            <person name="Vilgalys R."/>
            <person name="Dunand C."/>
            <person name="Henrissat B."/>
            <person name="Grigoriev I.V."/>
            <person name="Hibbett D."/>
            <person name="Nagy L.G."/>
            <person name="Martin F.M."/>
        </authorList>
    </citation>
    <scope>NUCLEOTIDE SEQUENCE</scope>
    <source>
        <strain evidence="8">BED1</strain>
    </source>
</reference>
<feature type="compositionally biased region" description="Low complexity" evidence="6">
    <location>
        <begin position="240"/>
        <end position="265"/>
    </location>
</feature>
<dbReference type="SMART" id="SM00105">
    <property type="entry name" value="ArfGap"/>
    <property type="match status" value="1"/>
</dbReference>
<dbReference type="InterPro" id="IPR038508">
    <property type="entry name" value="ArfGAP_dom_sf"/>
</dbReference>
<feature type="non-terminal residue" evidence="8">
    <location>
        <position position="265"/>
    </location>
</feature>
<feature type="region of interest" description="Disordered" evidence="6">
    <location>
        <begin position="135"/>
        <end position="265"/>
    </location>
</feature>
<accession>A0AAD4C8F3</accession>
<dbReference type="CDD" id="cd08204">
    <property type="entry name" value="ArfGap"/>
    <property type="match status" value="1"/>
</dbReference>
<dbReference type="SUPFAM" id="SSF57863">
    <property type="entry name" value="ArfGap/RecO-like zinc finger"/>
    <property type="match status" value="1"/>
</dbReference>
<evidence type="ECO:0000256" key="3">
    <source>
        <dbReference type="ARBA" id="ARBA00022771"/>
    </source>
</evidence>
<evidence type="ECO:0000256" key="2">
    <source>
        <dbReference type="ARBA" id="ARBA00022723"/>
    </source>
</evidence>
<evidence type="ECO:0000313" key="9">
    <source>
        <dbReference type="Proteomes" id="UP001194468"/>
    </source>
</evidence>
<dbReference type="Pfam" id="PF01412">
    <property type="entry name" value="ArfGap"/>
    <property type="match status" value="1"/>
</dbReference>
<evidence type="ECO:0000256" key="4">
    <source>
        <dbReference type="ARBA" id="ARBA00022833"/>
    </source>
</evidence>
<evidence type="ECO:0000313" key="8">
    <source>
        <dbReference type="EMBL" id="KAF8452371.1"/>
    </source>
</evidence>
<comment type="caution">
    <text evidence="8">The sequence shown here is derived from an EMBL/GenBank/DDBJ whole genome shotgun (WGS) entry which is preliminary data.</text>
</comment>
<dbReference type="PRINTS" id="PR00405">
    <property type="entry name" value="REVINTRACTNG"/>
</dbReference>
<feature type="compositionally biased region" description="Polar residues" evidence="6">
    <location>
        <begin position="188"/>
        <end position="208"/>
    </location>
</feature>
<gene>
    <name evidence="8" type="ORF">L210DRAFT_788512</name>
</gene>
<protein>
    <submittedName>
        <fullName evidence="8">GTPase activating protein for Arf-domain-containing protein</fullName>
    </submittedName>
</protein>
<dbReference type="GO" id="GO:0008270">
    <property type="term" value="F:zinc ion binding"/>
    <property type="evidence" value="ECO:0007669"/>
    <property type="project" value="UniProtKB-KW"/>
</dbReference>
<dbReference type="Gene3D" id="1.10.220.150">
    <property type="entry name" value="Arf GTPase activating protein"/>
    <property type="match status" value="1"/>
</dbReference>
<proteinExistence type="predicted"/>
<dbReference type="InterPro" id="IPR037278">
    <property type="entry name" value="ARFGAP/RecO"/>
</dbReference>
<dbReference type="FunFam" id="1.10.220.150:FF:000009">
    <property type="entry name" value="stromal membrane-associated protein 1 isoform X1"/>
    <property type="match status" value="1"/>
</dbReference>
<dbReference type="AlphaFoldDB" id="A0AAD4C8F3"/>
<organism evidence="8 9">
    <name type="scientific">Boletus edulis BED1</name>
    <dbReference type="NCBI Taxonomy" id="1328754"/>
    <lineage>
        <taxon>Eukaryota</taxon>
        <taxon>Fungi</taxon>
        <taxon>Dikarya</taxon>
        <taxon>Basidiomycota</taxon>
        <taxon>Agaricomycotina</taxon>
        <taxon>Agaricomycetes</taxon>
        <taxon>Agaricomycetidae</taxon>
        <taxon>Boletales</taxon>
        <taxon>Boletineae</taxon>
        <taxon>Boletaceae</taxon>
        <taxon>Boletoideae</taxon>
        <taxon>Boletus</taxon>
    </lineage>
</organism>
<keyword evidence="4" id="KW-0862">Zinc</keyword>
<feature type="region of interest" description="Disordered" evidence="6">
    <location>
        <begin position="89"/>
        <end position="112"/>
    </location>
</feature>
<keyword evidence="9" id="KW-1185">Reference proteome</keyword>
<dbReference type="Proteomes" id="UP001194468">
    <property type="component" value="Unassembled WGS sequence"/>
</dbReference>
<reference evidence="8" key="1">
    <citation type="submission" date="2019-10" db="EMBL/GenBank/DDBJ databases">
        <authorList>
            <consortium name="DOE Joint Genome Institute"/>
            <person name="Kuo A."/>
            <person name="Miyauchi S."/>
            <person name="Kiss E."/>
            <person name="Drula E."/>
            <person name="Kohler A."/>
            <person name="Sanchez-Garcia M."/>
            <person name="Andreopoulos B."/>
            <person name="Barry K.W."/>
            <person name="Bonito G."/>
            <person name="Buee M."/>
            <person name="Carver A."/>
            <person name="Chen C."/>
            <person name="Cichocki N."/>
            <person name="Clum A."/>
            <person name="Culley D."/>
            <person name="Crous P.W."/>
            <person name="Fauchery L."/>
            <person name="Girlanda M."/>
            <person name="Hayes R."/>
            <person name="Keri Z."/>
            <person name="LaButti K."/>
            <person name="Lipzen A."/>
            <person name="Lombard V."/>
            <person name="Magnuson J."/>
            <person name="Maillard F."/>
            <person name="Morin E."/>
            <person name="Murat C."/>
            <person name="Nolan M."/>
            <person name="Ohm R."/>
            <person name="Pangilinan J."/>
            <person name="Pereira M."/>
            <person name="Perotto S."/>
            <person name="Peter M."/>
            <person name="Riley R."/>
            <person name="Sitrit Y."/>
            <person name="Stielow B."/>
            <person name="Szollosi G."/>
            <person name="Zifcakova L."/>
            <person name="Stursova M."/>
            <person name="Spatafora J.W."/>
            <person name="Tedersoo L."/>
            <person name="Vaario L.-M."/>
            <person name="Yamada A."/>
            <person name="Yan M."/>
            <person name="Wang P."/>
            <person name="Xu J."/>
            <person name="Bruns T."/>
            <person name="Baldrian P."/>
            <person name="Vilgalys R."/>
            <person name="Henrissat B."/>
            <person name="Grigoriev I.V."/>
            <person name="Hibbett D."/>
            <person name="Nagy L.G."/>
            <person name="Martin F.M."/>
        </authorList>
    </citation>
    <scope>NUCLEOTIDE SEQUENCE</scope>
    <source>
        <strain evidence="8">BED1</strain>
    </source>
</reference>
<evidence type="ECO:0000256" key="5">
    <source>
        <dbReference type="PROSITE-ProRule" id="PRU00288"/>
    </source>
</evidence>
<keyword evidence="3 5" id="KW-0863">Zinc-finger</keyword>
<dbReference type="GO" id="GO:0005737">
    <property type="term" value="C:cytoplasm"/>
    <property type="evidence" value="ECO:0007669"/>
    <property type="project" value="TreeGrafter"/>
</dbReference>
<evidence type="ECO:0000259" key="7">
    <source>
        <dbReference type="PROSITE" id="PS50115"/>
    </source>
</evidence>
<dbReference type="PANTHER" id="PTHR45705:SF1">
    <property type="entry name" value="FI20236P1"/>
    <property type="match status" value="1"/>
</dbReference>
<dbReference type="InterPro" id="IPR001164">
    <property type="entry name" value="ArfGAP_dom"/>
</dbReference>
<dbReference type="InterPro" id="IPR051718">
    <property type="entry name" value="ARF_GTPase-activating"/>
</dbReference>
<feature type="domain" description="Arf-GAP" evidence="7">
    <location>
        <begin position="14"/>
        <end position="137"/>
    </location>
</feature>
<keyword evidence="1" id="KW-0343">GTPase activation</keyword>
<evidence type="ECO:0000256" key="6">
    <source>
        <dbReference type="SAM" id="MobiDB-lite"/>
    </source>
</evidence>
<dbReference type="GO" id="GO:0005096">
    <property type="term" value="F:GTPase activator activity"/>
    <property type="evidence" value="ECO:0007669"/>
    <property type="project" value="UniProtKB-KW"/>
</dbReference>
<dbReference type="PROSITE" id="PS50115">
    <property type="entry name" value="ARFGAP"/>
    <property type="match status" value="1"/>
</dbReference>
<keyword evidence="2" id="KW-0479">Metal-binding</keyword>
<sequence length="265" mass="29451">MSTGVSKIMAERNHRTLMELVLKPGNDVCADCKARAPRWASYNLGIFICVNCASIHRKIGTHVTKVKSITLDKWNKEQVEVMKEKGNIKSNTMYNPDEARHPPPTNMVDSDRDSELEKFIRSKYELKRFMDRKLSPPSQHLMAASAVARPRSTPLTDSTKIERKTSPGPPLPPKTPENLPSKLRSLATIPSHNVPPTRSFSQPLPQLTDSDKLTAVPPLRRPGATQSSVQKPAGQVWEDLISLQEPSQSSSLPLQYSPASPISPF</sequence>
<dbReference type="EMBL" id="WHUW01000001">
    <property type="protein sequence ID" value="KAF8452371.1"/>
    <property type="molecule type" value="Genomic_DNA"/>
</dbReference>
<evidence type="ECO:0000256" key="1">
    <source>
        <dbReference type="ARBA" id="ARBA00022468"/>
    </source>
</evidence>
<name>A0AAD4C8F3_BOLED</name>
<dbReference type="PANTHER" id="PTHR45705">
    <property type="entry name" value="FI20236P1"/>
    <property type="match status" value="1"/>
</dbReference>